<proteinExistence type="predicted"/>
<reference evidence="2" key="1">
    <citation type="submission" date="2021-06" db="EMBL/GenBank/DDBJ databases">
        <authorList>
            <person name="Kallberg Y."/>
            <person name="Tangrot J."/>
            <person name="Rosling A."/>
        </authorList>
    </citation>
    <scope>NUCLEOTIDE SEQUENCE</scope>
    <source>
        <strain evidence="2">MA453B</strain>
    </source>
</reference>
<dbReference type="EMBL" id="CAJVPY010002137">
    <property type="protein sequence ID" value="CAG8549945.1"/>
    <property type="molecule type" value="Genomic_DNA"/>
</dbReference>
<gene>
    <name evidence="2" type="ORF">DERYTH_LOCUS5218</name>
</gene>
<feature type="chain" id="PRO_5040481814" evidence="1">
    <location>
        <begin position="24"/>
        <end position="86"/>
    </location>
</feature>
<protein>
    <submittedName>
        <fullName evidence="2">18519_t:CDS:1</fullName>
    </submittedName>
</protein>
<keyword evidence="3" id="KW-1185">Reference proteome</keyword>
<dbReference type="Proteomes" id="UP000789405">
    <property type="component" value="Unassembled WGS sequence"/>
</dbReference>
<accession>A0A9N9FNI0</accession>
<keyword evidence="1" id="KW-0732">Signal</keyword>
<organism evidence="2 3">
    <name type="scientific">Dentiscutata erythropus</name>
    <dbReference type="NCBI Taxonomy" id="1348616"/>
    <lineage>
        <taxon>Eukaryota</taxon>
        <taxon>Fungi</taxon>
        <taxon>Fungi incertae sedis</taxon>
        <taxon>Mucoromycota</taxon>
        <taxon>Glomeromycotina</taxon>
        <taxon>Glomeromycetes</taxon>
        <taxon>Diversisporales</taxon>
        <taxon>Gigasporaceae</taxon>
        <taxon>Dentiscutata</taxon>
    </lineage>
</organism>
<evidence type="ECO:0000256" key="1">
    <source>
        <dbReference type="SAM" id="SignalP"/>
    </source>
</evidence>
<evidence type="ECO:0000313" key="2">
    <source>
        <dbReference type="EMBL" id="CAG8549945.1"/>
    </source>
</evidence>
<feature type="signal peptide" evidence="1">
    <location>
        <begin position="1"/>
        <end position="23"/>
    </location>
</feature>
<dbReference type="AlphaFoldDB" id="A0A9N9FNI0"/>
<name>A0A9N9FNI0_9GLOM</name>
<sequence>NRFLSPVVGAFSCVIGVIHFSAASFAGSCGWHFSCVVCVVGVDNFGVYFSSSSSGASDFVSGFSEDFSFGVFFIVRANLSSAFSSR</sequence>
<feature type="non-terminal residue" evidence="2">
    <location>
        <position position="86"/>
    </location>
</feature>
<evidence type="ECO:0000313" key="3">
    <source>
        <dbReference type="Proteomes" id="UP000789405"/>
    </source>
</evidence>
<comment type="caution">
    <text evidence="2">The sequence shown here is derived from an EMBL/GenBank/DDBJ whole genome shotgun (WGS) entry which is preliminary data.</text>
</comment>